<keyword evidence="7 9" id="KW-0131">Cell cycle</keyword>
<keyword evidence="9" id="KW-0539">Nucleus</keyword>
<comment type="function">
    <text evidence="9">Acts as a component of the essential kinetochore-associated NDC80 complex, which is required for chromosome segregation and spindle checkpoint activity.</text>
</comment>
<protein>
    <recommendedName>
        <fullName evidence="9">Kinetochore protein SPC25</fullName>
    </recommendedName>
</protein>
<evidence type="ECO:0000259" key="11">
    <source>
        <dbReference type="Pfam" id="PF08234"/>
    </source>
</evidence>
<dbReference type="STRING" id="218851.A0A2G5CD76"/>
<dbReference type="PANTHER" id="PTHR14281">
    <property type="entry name" value="KINETOCHORE PROTEIN SPC25-RELATED"/>
    <property type="match status" value="1"/>
</dbReference>
<name>A0A2G5CD76_AQUCA</name>
<evidence type="ECO:0000256" key="1">
    <source>
        <dbReference type="ARBA" id="ARBA00004584"/>
    </source>
</evidence>
<dbReference type="InParanoid" id="A0A2G5CD76"/>
<dbReference type="Proteomes" id="UP000230069">
    <property type="component" value="Unassembled WGS sequence"/>
</dbReference>
<evidence type="ECO:0000256" key="5">
    <source>
        <dbReference type="ARBA" id="ARBA00022776"/>
    </source>
</evidence>
<evidence type="ECO:0000256" key="10">
    <source>
        <dbReference type="SAM" id="MobiDB-lite"/>
    </source>
</evidence>
<feature type="compositionally biased region" description="Low complexity" evidence="10">
    <location>
        <begin position="297"/>
        <end position="309"/>
    </location>
</feature>
<accession>A0A2G5CD76</accession>
<keyword evidence="9" id="KW-0995">Kinetochore</keyword>
<gene>
    <name evidence="12" type="ORF">AQUCO_06100028v1</name>
</gene>
<reference evidence="12 13" key="1">
    <citation type="submission" date="2017-09" db="EMBL/GenBank/DDBJ databases">
        <title>WGS assembly of Aquilegia coerulea Goldsmith.</title>
        <authorList>
            <person name="Hodges S."/>
            <person name="Kramer E."/>
            <person name="Nordborg M."/>
            <person name="Tomkins J."/>
            <person name="Borevitz J."/>
            <person name="Derieg N."/>
            <person name="Yan J."/>
            <person name="Mihaltcheva S."/>
            <person name="Hayes R.D."/>
            <person name="Rokhsar D."/>
        </authorList>
    </citation>
    <scope>NUCLEOTIDE SEQUENCE [LARGE SCALE GENOMIC DNA]</scope>
    <source>
        <strain evidence="13">cv. Goldsmith</strain>
    </source>
</reference>
<feature type="region of interest" description="Disordered" evidence="10">
    <location>
        <begin position="229"/>
        <end position="321"/>
    </location>
</feature>
<dbReference type="GO" id="GO:0007059">
    <property type="term" value="P:chromosome segregation"/>
    <property type="evidence" value="ECO:0007669"/>
    <property type="project" value="InterPro"/>
</dbReference>
<dbReference type="CDD" id="cd23784">
    <property type="entry name" value="RWD_Spc25"/>
    <property type="match status" value="1"/>
</dbReference>
<dbReference type="FunFam" id="3.30.457.50:FF:000001">
    <property type="entry name" value="Probable kinetochore protein spc25"/>
    <property type="match status" value="1"/>
</dbReference>
<comment type="subcellular location">
    <subcellularLocation>
        <location evidence="1">Chromosome</location>
        <location evidence="1">Centromere</location>
    </subcellularLocation>
    <subcellularLocation>
        <location evidence="9">Nucleus</location>
    </subcellularLocation>
    <subcellularLocation>
        <location evidence="9">Chromosome</location>
        <location evidence="9">Centromere</location>
        <location evidence="9">Kinetochore</location>
    </subcellularLocation>
</comment>
<feature type="domain" description="Chromosome segregation protein Spc25 C-terminal" evidence="11">
    <location>
        <begin position="162"/>
        <end position="227"/>
    </location>
</feature>
<evidence type="ECO:0000256" key="7">
    <source>
        <dbReference type="ARBA" id="ARBA00023306"/>
    </source>
</evidence>
<feature type="compositionally biased region" description="Basic residues" evidence="10">
    <location>
        <begin position="310"/>
        <end position="321"/>
    </location>
</feature>
<dbReference type="InterPro" id="IPR045143">
    <property type="entry name" value="Spc25"/>
</dbReference>
<dbReference type="Gene3D" id="3.30.457.50">
    <property type="entry name" value="Chromosome segregation protein Spc25"/>
    <property type="match status" value="1"/>
</dbReference>
<dbReference type="PANTHER" id="PTHR14281:SF0">
    <property type="entry name" value="KINETOCHORE PROTEIN SPC25"/>
    <property type="match status" value="1"/>
</dbReference>
<dbReference type="GO" id="GO:0031262">
    <property type="term" value="C:Ndc80 complex"/>
    <property type="evidence" value="ECO:0007669"/>
    <property type="project" value="InterPro"/>
</dbReference>
<comment type="similarity">
    <text evidence="2 9">Belongs to the SPC25 family.</text>
</comment>
<comment type="subunit">
    <text evidence="9">Component of the NDC80 complex.</text>
</comment>
<keyword evidence="5 9" id="KW-0498">Mitosis</keyword>
<organism evidence="12 13">
    <name type="scientific">Aquilegia coerulea</name>
    <name type="common">Rocky mountain columbine</name>
    <dbReference type="NCBI Taxonomy" id="218851"/>
    <lineage>
        <taxon>Eukaryota</taxon>
        <taxon>Viridiplantae</taxon>
        <taxon>Streptophyta</taxon>
        <taxon>Embryophyta</taxon>
        <taxon>Tracheophyta</taxon>
        <taxon>Spermatophyta</taxon>
        <taxon>Magnoliopsida</taxon>
        <taxon>Ranunculales</taxon>
        <taxon>Ranunculaceae</taxon>
        <taxon>Thalictroideae</taxon>
        <taxon>Aquilegia</taxon>
    </lineage>
</organism>
<keyword evidence="3 9" id="KW-0158">Chromosome</keyword>
<dbReference type="EMBL" id="KZ305078">
    <property type="protein sequence ID" value="PIA29236.1"/>
    <property type="molecule type" value="Genomic_DNA"/>
</dbReference>
<keyword evidence="6" id="KW-0175">Coiled coil</keyword>
<evidence type="ECO:0000256" key="2">
    <source>
        <dbReference type="ARBA" id="ARBA00006379"/>
    </source>
</evidence>
<dbReference type="Pfam" id="PF08234">
    <property type="entry name" value="Spindle_Spc25"/>
    <property type="match status" value="1"/>
</dbReference>
<feature type="compositionally biased region" description="Polar residues" evidence="10">
    <location>
        <begin position="234"/>
        <end position="250"/>
    </location>
</feature>
<evidence type="ECO:0000313" key="12">
    <source>
        <dbReference type="EMBL" id="PIA29236.1"/>
    </source>
</evidence>
<evidence type="ECO:0000256" key="3">
    <source>
        <dbReference type="ARBA" id="ARBA00022454"/>
    </source>
</evidence>
<evidence type="ECO:0000256" key="9">
    <source>
        <dbReference type="RuleBase" id="RU367150"/>
    </source>
</evidence>
<evidence type="ECO:0000256" key="8">
    <source>
        <dbReference type="ARBA" id="ARBA00023328"/>
    </source>
</evidence>
<proteinExistence type="inferred from homology"/>
<dbReference type="AlphaFoldDB" id="A0A2G5CD76"/>
<dbReference type="GO" id="GO:0005634">
    <property type="term" value="C:nucleus"/>
    <property type="evidence" value="ECO:0007669"/>
    <property type="project" value="UniProtKB-SubCell"/>
</dbReference>
<dbReference type="InterPro" id="IPR013255">
    <property type="entry name" value="Spc25_C"/>
</dbReference>
<dbReference type="GO" id="GO:0051301">
    <property type="term" value="P:cell division"/>
    <property type="evidence" value="ECO:0007669"/>
    <property type="project" value="UniProtKB-UniRule"/>
</dbReference>
<keyword evidence="4 9" id="KW-0132">Cell division</keyword>
<dbReference type="OrthoDB" id="6353017at2759"/>
<keyword evidence="8 9" id="KW-0137">Centromere</keyword>
<evidence type="ECO:0000313" key="13">
    <source>
        <dbReference type="Proteomes" id="UP000230069"/>
    </source>
</evidence>
<sequence length="321" mass="36050">MVESIQKKMEELRMKCERELPIQQQRANNAALAFRNSLESIKLTAQQTIQDQVKYGQLQAQLRELEGDLVKALAVKNSKEAKRIMVSESISIAKAKTEALKKSLHDLNTRKDEYAAIMSQQLLGLATIKEKANQGMKEKEEIQELISWYNSVLGLRIEPGRGVKFIFKNINVKDPDEEYSFTVLFAHNTYNLMNCDPHLDGTKEMIQELNQTNGFFEFVRTMRERFKAAASNGFRPQSTTTQPDLYTVSVSAPAEEVDRTPTPAKGNRDRKGKFSGSPKSTPPIRRSSRMKVSCKEVSPGSAGSASSVRRSARLKAKTSGK</sequence>
<evidence type="ECO:0000256" key="4">
    <source>
        <dbReference type="ARBA" id="ARBA00022618"/>
    </source>
</evidence>
<dbReference type="FunCoup" id="A0A2G5CD76">
    <property type="interactions" value="553"/>
</dbReference>
<evidence type="ECO:0000256" key="6">
    <source>
        <dbReference type="ARBA" id="ARBA00023054"/>
    </source>
</evidence>
<keyword evidence="13" id="KW-1185">Reference proteome</keyword>